<accession>A0ABT3IBT7</accession>
<dbReference type="Pfam" id="PF02661">
    <property type="entry name" value="Fic"/>
    <property type="match status" value="1"/>
</dbReference>
<evidence type="ECO:0000313" key="2">
    <source>
        <dbReference type="EMBL" id="MCW3173521.1"/>
    </source>
</evidence>
<dbReference type="Proteomes" id="UP001163714">
    <property type="component" value="Unassembled WGS sequence"/>
</dbReference>
<organism evidence="2 3">
    <name type="scientific">Shewanella subflava</name>
    <dbReference type="NCBI Taxonomy" id="2986476"/>
    <lineage>
        <taxon>Bacteria</taxon>
        <taxon>Pseudomonadati</taxon>
        <taxon>Pseudomonadota</taxon>
        <taxon>Gammaproteobacteria</taxon>
        <taxon>Alteromonadales</taxon>
        <taxon>Shewanellaceae</taxon>
        <taxon>Shewanella</taxon>
    </lineage>
</organism>
<sequence>MTIQQELDVILKCLNDIGHPVSVGALKNQLAEHTHNKTIQRRLRKLVELGEVIAEGEKKFRTYRLASYRTGDATVSAVSDNQAQLDKQCEDTKHPIFSENSLDKLTYLETPPYGRIKSTYQLTLIEKYIPNETLYVPLSVRTKLHKAGKRFDKSLAAGTYAKQIGQRLLIDLSYNSSRLEGNTYSKLDTEKLIEQGLSAEGKIHEETVMIMNHKEAIEFLIENAENISLSSFTIRNIHYLLSQDLLANPKACGREREIEVSIGKSAFTPLNNPHQIKEFLALLLLKADQIIDPFEQSFFLLMHLSYLQAFEDVNKRTARLSCNIPFIKQNLCPLSFIDVPQEDYFKALLYFYETNELLPALELFEWAYRKSCEQYDVVKESLGDIDAYRIQHRGARKEAMGQVIRGNIGNKKLNEFLRGYCRENSIELSDKFIAMTVADLEQLHAGAIIGLGITEAMFNEWKKQNS</sequence>
<dbReference type="EMBL" id="JAPDMX010000028">
    <property type="protein sequence ID" value="MCW3173521.1"/>
    <property type="molecule type" value="Genomic_DNA"/>
</dbReference>
<evidence type="ECO:0000259" key="1">
    <source>
        <dbReference type="PROSITE" id="PS51459"/>
    </source>
</evidence>
<protein>
    <submittedName>
        <fullName evidence="2">Fic family protein</fullName>
    </submittedName>
</protein>
<evidence type="ECO:0000313" key="3">
    <source>
        <dbReference type="Proteomes" id="UP001163714"/>
    </source>
</evidence>
<reference evidence="2" key="1">
    <citation type="submission" date="2022-10" db="EMBL/GenBank/DDBJ databases">
        <title>Shewanella flava sp. nov, isolated from the estuary of the Fenhe River into the Yellow River.</title>
        <authorList>
            <person name="Li Y."/>
        </authorList>
    </citation>
    <scope>NUCLEOTIDE SEQUENCE</scope>
    <source>
        <strain evidence="2">FYR11-62</strain>
    </source>
</reference>
<dbReference type="PROSITE" id="PS51459">
    <property type="entry name" value="FIDO"/>
    <property type="match status" value="1"/>
</dbReference>
<feature type="domain" description="Fido" evidence="1">
    <location>
        <begin position="229"/>
        <end position="369"/>
    </location>
</feature>
<keyword evidence="3" id="KW-1185">Reference proteome</keyword>
<dbReference type="SUPFAM" id="SSF140931">
    <property type="entry name" value="Fic-like"/>
    <property type="match status" value="1"/>
</dbReference>
<dbReference type="PANTHER" id="PTHR13504:SF38">
    <property type="entry name" value="FIDO DOMAIN-CONTAINING PROTEIN"/>
    <property type="match status" value="1"/>
</dbReference>
<dbReference type="InterPro" id="IPR003812">
    <property type="entry name" value="Fido"/>
</dbReference>
<dbReference type="InterPro" id="IPR040198">
    <property type="entry name" value="Fido_containing"/>
</dbReference>
<proteinExistence type="predicted"/>
<dbReference type="Gene3D" id="1.10.3290.10">
    <property type="entry name" value="Fido-like domain"/>
    <property type="match status" value="1"/>
</dbReference>
<dbReference type="InterPro" id="IPR036597">
    <property type="entry name" value="Fido-like_dom_sf"/>
</dbReference>
<gene>
    <name evidence="2" type="ORF">OHT75_13655</name>
</gene>
<dbReference type="RefSeq" id="WP_264727485.1">
    <property type="nucleotide sequence ID" value="NZ_JAPDMX010000028.1"/>
</dbReference>
<name>A0ABT3IBT7_9GAMM</name>
<dbReference type="PANTHER" id="PTHR13504">
    <property type="entry name" value="FIDO DOMAIN-CONTAINING PROTEIN DDB_G0283145"/>
    <property type="match status" value="1"/>
</dbReference>
<comment type="caution">
    <text evidence="2">The sequence shown here is derived from an EMBL/GenBank/DDBJ whole genome shotgun (WGS) entry which is preliminary data.</text>
</comment>